<evidence type="ECO:0000313" key="1">
    <source>
        <dbReference type="EMBL" id="QEC79306.1"/>
    </source>
</evidence>
<dbReference type="RefSeq" id="WP_147058775.1">
    <property type="nucleotide sequence ID" value="NZ_CP042437.1"/>
</dbReference>
<gene>
    <name evidence="1" type="ORF">FSB76_26395</name>
</gene>
<dbReference type="Proteomes" id="UP000321362">
    <property type="component" value="Chromosome"/>
</dbReference>
<reference evidence="1 2" key="1">
    <citation type="journal article" date="2013" name="J. Microbiol.">
        <title>Mucilaginibacter ginsenosidivorax sp. nov., with ginsenoside converting activity isolated from sediment.</title>
        <authorList>
            <person name="Kim J.K."/>
            <person name="Choi T.E."/>
            <person name="Liu Q.M."/>
            <person name="Park H.Y."/>
            <person name="Yi T.H."/>
            <person name="Yoon M.H."/>
            <person name="Kim S.C."/>
            <person name="Im W.T."/>
        </authorList>
    </citation>
    <scope>NUCLEOTIDE SEQUENCE [LARGE SCALE GENOMIC DNA]</scope>
    <source>
        <strain evidence="1 2">KHI28</strain>
    </source>
</reference>
<accession>A0A5B8W8L3</accession>
<keyword evidence="2" id="KW-1185">Reference proteome</keyword>
<dbReference type="AlphaFoldDB" id="A0A5B8W8L3"/>
<dbReference type="KEGG" id="mgk:FSB76_26395"/>
<dbReference type="EMBL" id="CP042437">
    <property type="protein sequence ID" value="QEC79306.1"/>
    <property type="molecule type" value="Genomic_DNA"/>
</dbReference>
<sequence>MLKNLNIKKEYLLIAGSVLLLLVCYRFSFSHTVDAWKLRRELQQKITQAGDLTYQPGYLERKDNNLDHIIARFKIDTATMRSNMITTIALQAEKLNVRLSRVPVQPSSAPDDKYIIQRLDFEGDFFSLCKLLQQLQSTDGTGLIRAVDFVSGKTIGGNTETKVLGMRVFVAVIK</sequence>
<name>A0A5B8W8L3_9SPHI</name>
<protein>
    <submittedName>
        <fullName evidence="1">Uncharacterized protein</fullName>
    </submittedName>
</protein>
<dbReference type="OrthoDB" id="798543at2"/>
<evidence type="ECO:0000313" key="2">
    <source>
        <dbReference type="Proteomes" id="UP000321362"/>
    </source>
</evidence>
<proteinExistence type="predicted"/>
<organism evidence="1 2">
    <name type="scientific">Mucilaginibacter ginsenosidivorax</name>
    <dbReference type="NCBI Taxonomy" id="862126"/>
    <lineage>
        <taxon>Bacteria</taxon>
        <taxon>Pseudomonadati</taxon>
        <taxon>Bacteroidota</taxon>
        <taxon>Sphingobacteriia</taxon>
        <taxon>Sphingobacteriales</taxon>
        <taxon>Sphingobacteriaceae</taxon>
        <taxon>Mucilaginibacter</taxon>
    </lineage>
</organism>